<dbReference type="SMART" id="SM00710">
    <property type="entry name" value="PbH1"/>
    <property type="match status" value="6"/>
</dbReference>
<protein>
    <recommendedName>
        <fullName evidence="1">GH141-like insertion domain-containing protein</fullName>
    </recommendedName>
</protein>
<dbReference type="InterPro" id="IPR011050">
    <property type="entry name" value="Pectin_lyase_fold/virulence"/>
</dbReference>
<dbReference type="PANTHER" id="PTHR36453:SF1">
    <property type="entry name" value="RIGHT HANDED BETA HELIX DOMAIN-CONTAINING PROTEIN"/>
    <property type="match status" value="1"/>
</dbReference>
<reference evidence="2 3" key="1">
    <citation type="submission" date="2023-11" db="EMBL/GenBank/DDBJ databases">
        <title>Analysis of the Genomes of Mucilaginibacter gossypii cycad 4 and M. sabulilitoris SNA2: microbes with the potential for plant growth promotion.</title>
        <authorList>
            <person name="Hirsch A.M."/>
            <person name="Humm E."/>
            <person name="Rubbi M."/>
            <person name="Del Vecchio G."/>
            <person name="Ha S.M."/>
            <person name="Pellegrini M."/>
            <person name="Gunsalus R.P."/>
        </authorList>
    </citation>
    <scope>NUCLEOTIDE SEQUENCE [LARGE SCALE GENOMIC DNA]</scope>
    <source>
        <strain evidence="2 3">SNA2</strain>
    </source>
</reference>
<dbReference type="Pfam" id="PF21231">
    <property type="entry name" value="GH141_M"/>
    <property type="match status" value="1"/>
</dbReference>
<evidence type="ECO:0000313" key="3">
    <source>
        <dbReference type="Proteomes" id="UP001324380"/>
    </source>
</evidence>
<dbReference type="Gene3D" id="2.160.20.10">
    <property type="entry name" value="Single-stranded right-handed beta-helix, Pectin lyase-like"/>
    <property type="match status" value="1"/>
</dbReference>
<dbReference type="SUPFAM" id="SSF51126">
    <property type="entry name" value="Pectin lyase-like"/>
    <property type="match status" value="1"/>
</dbReference>
<feature type="domain" description="GH141-like insertion" evidence="1">
    <location>
        <begin position="123"/>
        <end position="264"/>
    </location>
</feature>
<dbReference type="InterPro" id="IPR006626">
    <property type="entry name" value="PbH1"/>
</dbReference>
<dbReference type="PANTHER" id="PTHR36453">
    <property type="entry name" value="SECRETED PROTEIN-RELATED"/>
    <property type="match status" value="1"/>
</dbReference>
<dbReference type="RefSeq" id="WP_321564726.1">
    <property type="nucleotide sequence ID" value="NZ_CP139558.1"/>
</dbReference>
<dbReference type="InterPro" id="IPR012334">
    <property type="entry name" value="Pectin_lyas_fold"/>
</dbReference>
<gene>
    <name evidence="2" type="ORF">SNE25_08825</name>
</gene>
<evidence type="ECO:0000313" key="2">
    <source>
        <dbReference type="EMBL" id="WPU95620.1"/>
    </source>
</evidence>
<accession>A0ABZ0TWX2</accession>
<dbReference type="Proteomes" id="UP001324380">
    <property type="component" value="Chromosome"/>
</dbReference>
<evidence type="ECO:0000259" key="1">
    <source>
        <dbReference type="Pfam" id="PF21231"/>
    </source>
</evidence>
<proteinExistence type="predicted"/>
<name>A0ABZ0TWX2_9SPHI</name>
<sequence>MKNLIITFIYTFVLTFISHGQTRLYVSPNGDGNFTQQSPGNISQLTNKVRGINSKSKIVTIELSGGLYKLQRPIVFNNYIVGNISRIELQGTKGEEPVISGGISIKGWSLYKKGIYKASVPQGIDTRQIYVNGKIAIRARTPNRQNDNDYGPYFRLRHFNKADRSISINSSDVLGLYNPNNVEMVVKQHWFDSHLRINSMKPFGDSTILSIKEPEAKNIFALHNAHDMLYPAKPYYLENSLSFLDAEGEWYLDNVSNVLYYKPRLNENISSADIIIPTLENLIRISGTPDIPLKNISINNIQMCYSTWLLPNKYGNVAGQGVMLEFLSNRIHIPGIIDAKYVQNLQIDNCGIYNCGGNGIVFDKGVNFSKIIDCHIHDICANGIVLNTFSFKPRTLVDSAICIKDTLKDNLIEQIGINYTNGMGIIATGVSDLLIDHNEIRYVRYSGLQIGGFFGDTQSIVKNNIISNNNIHHVMLLHDDGGAIYTLGNQIGTKIYNNYIHDIVKSKWADGFSINTIYLDNSSAFIQVEDNVFDNLNNVTKLKEQNTKIGKAHDNKINNFESFDKTRVKGMGVTKKRE</sequence>
<dbReference type="InterPro" id="IPR048482">
    <property type="entry name" value="GH141_ins"/>
</dbReference>
<organism evidence="2 3">
    <name type="scientific">Mucilaginibacter sabulilitoris</name>
    <dbReference type="NCBI Taxonomy" id="1173583"/>
    <lineage>
        <taxon>Bacteria</taxon>
        <taxon>Pseudomonadati</taxon>
        <taxon>Bacteroidota</taxon>
        <taxon>Sphingobacteriia</taxon>
        <taxon>Sphingobacteriales</taxon>
        <taxon>Sphingobacteriaceae</taxon>
        <taxon>Mucilaginibacter</taxon>
    </lineage>
</organism>
<dbReference type="EMBL" id="CP139558">
    <property type="protein sequence ID" value="WPU95620.1"/>
    <property type="molecule type" value="Genomic_DNA"/>
</dbReference>
<keyword evidence="3" id="KW-1185">Reference proteome</keyword>